<keyword evidence="7 8" id="KW-0472">Membrane</keyword>
<dbReference type="Proteomes" id="UP000317078">
    <property type="component" value="Unassembled WGS sequence"/>
</dbReference>
<dbReference type="OrthoDB" id="9800207at2"/>
<dbReference type="InterPro" id="IPR007498">
    <property type="entry name" value="PqiA-like"/>
</dbReference>
<gene>
    <name evidence="9" type="ORF">EAH89_26770</name>
</gene>
<feature type="transmembrane region" description="Helical" evidence="8">
    <location>
        <begin position="132"/>
        <end position="159"/>
    </location>
</feature>
<keyword evidence="3" id="KW-1003">Cell membrane</keyword>
<evidence type="ECO:0000256" key="7">
    <source>
        <dbReference type="ARBA" id="ARBA00023136"/>
    </source>
</evidence>
<feature type="transmembrane region" description="Helical" evidence="8">
    <location>
        <begin position="420"/>
        <end position="441"/>
    </location>
</feature>
<evidence type="ECO:0000256" key="6">
    <source>
        <dbReference type="ARBA" id="ARBA00022989"/>
    </source>
</evidence>
<feature type="transmembrane region" description="Helical" evidence="8">
    <location>
        <begin position="88"/>
        <end position="112"/>
    </location>
</feature>
<dbReference type="Pfam" id="PF04403">
    <property type="entry name" value="PqiA"/>
    <property type="match status" value="2"/>
</dbReference>
<evidence type="ECO:0000256" key="3">
    <source>
        <dbReference type="ARBA" id="ARBA00022475"/>
    </source>
</evidence>
<evidence type="ECO:0000256" key="1">
    <source>
        <dbReference type="ARBA" id="ARBA00004429"/>
    </source>
</evidence>
<evidence type="ECO:0000313" key="9">
    <source>
        <dbReference type="EMBL" id="TPG44893.1"/>
    </source>
</evidence>
<evidence type="ECO:0000256" key="5">
    <source>
        <dbReference type="ARBA" id="ARBA00022692"/>
    </source>
</evidence>
<dbReference type="EMBL" id="RCZP01000049">
    <property type="protein sequence ID" value="TPG44893.1"/>
    <property type="molecule type" value="Genomic_DNA"/>
</dbReference>
<keyword evidence="4" id="KW-0997">Cell inner membrane</keyword>
<dbReference type="GO" id="GO:0005886">
    <property type="term" value="C:plasma membrane"/>
    <property type="evidence" value="ECO:0007669"/>
    <property type="project" value="UniProtKB-SubCell"/>
</dbReference>
<feature type="transmembrane region" description="Helical" evidence="8">
    <location>
        <begin position="180"/>
        <end position="198"/>
    </location>
</feature>
<comment type="caution">
    <text evidence="9">The sequence shown here is derived from an EMBL/GenBank/DDBJ whole genome shotgun (WGS) entry which is preliminary data.</text>
</comment>
<evidence type="ECO:0000313" key="10">
    <source>
        <dbReference type="Proteomes" id="UP000317078"/>
    </source>
</evidence>
<feature type="transmembrane region" description="Helical" evidence="8">
    <location>
        <begin position="342"/>
        <end position="371"/>
    </location>
</feature>
<dbReference type="InterPro" id="IPR005219">
    <property type="entry name" value="PqiA-like_proteobact"/>
</dbReference>
<keyword evidence="5 8" id="KW-0812">Transmembrane</keyword>
<dbReference type="InterPro" id="IPR051800">
    <property type="entry name" value="PqiA-PqiB_transport"/>
</dbReference>
<feature type="transmembrane region" description="Helical" evidence="8">
    <location>
        <begin position="210"/>
        <end position="229"/>
    </location>
</feature>
<keyword evidence="10" id="KW-1185">Reference proteome</keyword>
<feature type="transmembrane region" description="Helical" evidence="8">
    <location>
        <begin position="298"/>
        <end position="322"/>
    </location>
</feature>
<protein>
    <submittedName>
        <fullName evidence="9">PqiA/YebS family transporter subunit</fullName>
    </submittedName>
</protein>
<evidence type="ECO:0000256" key="8">
    <source>
        <dbReference type="SAM" id="Phobius"/>
    </source>
</evidence>
<dbReference type="PANTHER" id="PTHR30462:SF3">
    <property type="entry name" value="INTERMEMBRANE TRANSPORT PROTEIN PQIA"/>
    <property type="match status" value="1"/>
</dbReference>
<organism evidence="9 10">
    <name type="scientific">Muricoccus nepalensis</name>
    <dbReference type="NCBI Taxonomy" id="1854500"/>
    <lineage>
        <taxon>Bacteria</taxon>
        <taxon>Pseudomonadati</taxon>
        <taxon>Pseudomonadota</taxon>
        <taxon>Alphaproteobacteria</taxon>
        <taxon>Acetobacterales</taxon>
        <taxon>Roseomonadaceae</taxon>
        <taxon>Muricoccus</taxon>
    </lineage>
</organism>
<evidence type="ECO:0000256" key="2">
    <source>
        <dbReference type="ARBA" id="ARBA00007555"/>
    </source>
</evidence>
<feature type="transmembrane region" description="Helical" evidence="8">
    <location>
        <begin position="392"/>
        <end position="414"/>
    </location>
</feature>
<accession>A0A502F4D0</accession>
<evidence type="ECO:0000256" key="4">
    <source>
        <dbReference type="ARBA" id="ARBA00022519"/>
    </source>
</evidence>
<dbReference type="AlphaFoldDB" id="A0A502F4D0"/>
<name>A0A502F4D0_9PROT</name>
<sequence length="462" mass="48848">MQRAARPSRGLDRTPTPAGARRLMPAFAAAPAPVPATLPAPAPARRPLECDGCGEVLRLPALARRTEACCPRCDAVLRGPSGSLDAPLALGIAGLVLYAITMASPFLSLNLLGRLRTSGVETGAAAFIEQGFVPLSALVVLTLVLAPLARLLLLVGVLLGLRLRHPPRGLFHAFRWHERLGSWAMVEVFLFGALVSYTRLRDLAEVEVGPAAYGVAALALTLVAVRAVLEPQLVWDALERHGATAAGRYGWPEAEAGRAPPISCDCCRLLAAAPAGSPCPRCAARLHPRKPNSVARTWALLLAALVLYVPANIYPVMVIVTFGRGGPHTILGGVAEFLYSGFWPLALIVFLASVMVPVLKLAGLVVMLVGIHRRSAARLRDRTRLYRAVEAIGRWSMIDVFVVSVLIAVVRFGNLASIDAAVGATCFAGVVVLTILAASAFDPRLMWDAAGRPGSTAPGEQA</sequence>
<dbReference type="PANTHER" id="PTHR30462">
    <property type="entry name" value="INTERMEMBRANE TRANSPORT PROTEIN PQIB-RELATED"/>
    <property type="match status" value="1"/>
</dbReference>
<comment type="subcellular location">
    <subcellularLocation>
        <location evidence="1">Cell inner membrane</location>
        <topology evidence="1">Multi-pass membrane protein</topology>
    </subcellularLocation>
</comment>
<proteinExistence type="inferred from homology"/>
<comment type="similarity">
    <text evidence="2">Belongs to the PqiA family.</text>
</comment>
<reference evidence="9 10" key="1">
    <citation type="journal article" date="2019" name="Environ. Microbiol.">
        <title>Species interactions and distinct microbial communities in high Arctic permafrost affected cryosols are associated with the CH4 and CO2 gas fluxes.</title>
        <authorList>
            <person name="Altshuler I."/>
            <person name="Hamel J."/>
            <person name="Turney S."/>
            <person name="Magnuson E."/>
            <person name="Levesque R."/>
            <person name="Greer C."/>
            <person name="Whyte L.G."/>
        </authorList>
    </citation>
    <scope>NUCLEOTIDE SEQUENCE [LARGE SCALE GENOMIC DNA]</scope>
    <source>
        <strain evidence="9 10">S9.3B</strain>
    </source>
</reference>
<dbReference type="NCBIfam" id="TIGR00155">
    <property type="entry name" value="pqiA_fam"/>
    <property type="match status" value="1"/>
</dbReference>
<keyword evidence="6 8" id="KW-1133">Transmembrane helix</keyword>